<reference evidence="1" key="1">
    <citation type="journal article" date="2023" name="G3 (Bethesda)">
        <title>Whole genome assembly and annotation of the endangered Caribbean coral Acropora cervicornis.</title>
        <authorList>
            <person name="Selwyn J.D."/>
            <person name="Vollmer S.V."/>
        </authorList>
    </citation>
    <scope>NUCLEOTIDE SEQUENCE</scope>
    <source>
        <strain evidence="1">K2</strain>
    </source>
</reference>
<sequence>MESVRVIFHQSSSTVVQPAPLKHVQVIRMTISLHFQPQKAMGQDVAMFMIFFLRRQGNQPVYLYCENKCFEDELYEWVPSDKLVASHSLTAC</sequence>
<comment type="caution">
    <text evidence="1">The sequence shown here is derived from an EMBL/GenBank/DDBJ whole genome shotgun (WGS) entry which is preliminary data.</text>
</comment>
<dbReference type="Proteomes" id="UP001249851">
    <property type="component" value="Unassembled WGS sequence"/>
</dbReference>
<accession>A0AAD9UR52</accession>
<proteinExistence type="predicted"/>
<name>A0AAD9UR52_ACRCE</name>
<keyword evidence="2" id="KW-1185">Reference proteome</keyword>
<dbReference type="AlphaFoldDB" id="A0AAD9UR52"/>
<gene>
    <name evidence="1" type="ORF">P5673_033622</name>
</gene>
<dbReference type="EMBL" id="JARQWQ010000303">
    <property type="protein sequence ID" value="KAK2546740.1"/>
    <property type="molecule type" value="Genomic_DNA"/>
</dbReference>
<protein>
    <submittedName>
        <fullName evidence="1">Uncharacterized protein</fullName>
    </submittedName>
</protein>
<evidence type="ECO:0000313" key="2">
    <source>
        <dbReference type="Proteomes" id="UP001249851"/>
    </source>
</evidence>
<organism evidence="1 2">
    <name type="scientific">Acropora cervicornis</name>
    <name type="common">Staghorn coral</name>
    <dbReference type="NCBI Taxonomy" id="6130"/>
    <lineage>
        <taxon>Eukaryota</taxon>
        <taxon>Metazoa</taxon>
        <taxon>Cnidaria</taxon>
        <taxon>Anthozoa</taxon>
        <taxon>Hexacorallia</taxon>
        <taxon>Scleractinia</taxon>
        <taxon>Astrocoeniina</taxon>
        <taxon>Acroporidae</taxon>
        <taxon>Acropora</taxon>
    </lineage>
</organism>
<reference evidence="1" key="2">
    <citation type="journal article" date="2023" name="Science">
        <title>Genomic signatures of disease resistance in endangered staghorn corals.</title>
        <authorList>
            <person name="Vollmer S.V."/>
            <person name="Selwyn J.D."/>
            <person name="Despard B.A."/>
            <person name="Roesel C.L."/>
        </authorList>
    </citation>
    <scope>NUCLEOTIDE SEQUENCE</scope>
    <source>
        <strain evidence="1">K2</strain>
    </source>
</reference>
<evidence type="ECO:0000313" key="1">
    <source>
        <dbReference type="EMBL" id="KAK2546740.1"/>
    </source>
</evidence>